<evidence type="ECO:0000313" key="2">
    <source>
        <dbReference type="Proteomes" id="UP001610444"/>
    </source>
</evidence>
<name>A0ABR4L8G0_9EURO</name>
<gene>
    <name evidence="1" type="ORF">BJX68DRAFT_90246</name>
</gene>
<dbReference type="EMBL" id="JBFXLR010000002">
    <property type="protein sequence ID" value="KAL2860657.1"/>
    <property type="molecule type" value="Genomic_DNA"/>
</dbReference>
<dbReference type="RefSeq" id="XP_070905348.1">
    <property type="nucleotide sequence ID" value="XM_071049975.1"/>
</dbReference>
<dbReference type="GeneID" id="98165139"/>
<sequence>MFPTTCEAGAINVVPVVPSKPEPRLLSISTMPLTGKARPTITIETHHTFLFDGSVRRVFWQFVDFAMHPLVVPRWNSRTQSWLPISQPCAEDLCIGTVDQKITESKVERVADPSLLPCVESNADRLGRCNGVLGALARKGQRGILTGKARWRIQPFQKGKERRGVHSTCLAGQNNDR</sequence>
<evidence type="ECO:0000313" key="1">
    <source>
        <dbReference type="EMBL" id="KAL2860657.1"/>
    </source>
</evidence>
<accession>A0ABR4L8G0</accession>
<keyword evidence="2" id="KW-1185">Reference proteome</keyword>
<proteinExistence type="predicted"/>
<dbReference type="Proteomes" id="UP001610444">
    <property type="component" value="Unassembled WGS sequence"/>
</dbReference>
<protein>
    <submittedName>
        <fullName evidence="1">Uncharacterized protein</fullName>
    </submittedName>
</protein>
<comment type="caution">
    <text evidence="1">The sequence shown here is derived from an EMBL/GenBank/DDBJ whole genome shotgun (WGS) entry which is preliminary data.</text>
</comment>
<organism evidence="1 2">
    <name type="scientific">Aspergillus pseudodeflectus</name>
    <dbReference type="NCBI Taxonomy" id="176178"/>
    <lineage>
        <taxon>Eukaryota</taxon>
        <taxon>Fungi</taxon>
        <taxon>Dikarya</taxon>
        <taxon>Ascomycota</taxon>
        <taxon>Pezizomycotina</taxon>
        <taxon>Eurotiomycetes</taxon>
        <taxon>Eurotiomycetidae</taxon>
        <taxon>Eurotiales</taxon>
        <taxon>Aspergillaceae</taxon>
        <taxon>Aspergillus</taxon>
        <taxon>Aspergillus subgen. Nidulantes</taxon>
    </lineage>
</organism>
<reference evidence="1 2" key="1">
    <citation type="submission" date="2024-07" db="EMBL/GenBank/DDBJ databases">
        <title>Section-level genome sequencing and comparative genomics of Aspergillus sections Usti and Cavernicolus.</title>
        <authorList>
            <consortium name="Lawrence Berkeley National Laboratory"/>
            <person name="Nybo J.L."/>
            <person name="Vesth T.C."/>
            <person name="Theobald S."/>
            <person name="Frisvad J.C."/>
            <person name="Larsen T.O."/>
            <person name="Kjaerboelling I."/>
            <person name="Rothschild-Mancinelli K."/>
            <person name="Lyhne E.K."/>
            <person name="Kogle M.E."/>
            <person name="Barry K."/>
            <person name="Clum A."/>
            <person name="Na H."/>
            <person name="Ledsgaard L."/>
            <person name="Lin J."/>
            <person name="Lipzen A."/>
            <person name="Kuo A."/>
            <person name="Riley R."/>
            <person name="Mondo S."/>
            <person name="LaButti K."/>
            <person name="Haridas S."/>
            <person name="Pangalinan J."/>
            <person name="Salamov A.A."/>
            <person name="Simmons B.A."/>
            <person name="Magnuson J.K."/>
            <person name="Chen J."/>
            <person name="Drula E."/>
            <person name="Henrissat B."/>
            <person name="Wiebenga A."/>
            <person name="Lubbers R.J."/>
            <person name="Gomes A.C."/>
            <person name="Macurrencykelacurrency M.R."/>
            <person name="Stajich J."/>
            <person name="Grigoriev I.V."/>
            <person name="Mortensen U.H."/>
            <person name="De vries R.P."/>
            <person name="Baker S.E."/>
            <person name="Andersen M.R."/>
        </authorList>
    </citation>
    <scope>NUCLEOTIDE SEQUENCE [LARGE SCALE GENOMIC DNA]</scope>
    <source>
        <strain evidence="1 2">CBS 756.74</strain>
    </source>
</reference>